<evidence type="ECO:0000256" key="1">
    <source>
        <dbReference type="ARBA" id="ARBA00008645"/>
    </source>
</evidence>
<comment type="caution">
    <text evidence="4">The sequence shown here is derived from an EMBL/GenBank/DDBJ whole genome shotgun (WGS) entry which is preliminary data.</text>
</comment>
<gene>
    <name evidence="4" type="ORF">GCM10009575_097300</name>
</gene>
<protein>
    <recommendedName>
        <fullName evidence="6">Alpha/beta hydrolase</fullName>
    </recommendedName>
</protein>
<evidence type="ECO:0000313" key="5">
    <source>
        <dbReference type="Proteomes" id="UP001500418"/>
    </source>
</evidence>
<dbReference type="Proteomes" id="UP001500418">
    <property type="component" value="Unassembled WGS sequence"/>
</dbReference>
<accession>A0ABN1RRL2</accession>
<name>A0ABN1RRL2_9ACTN</name>
<dbReference type="EMBL" id="BAAAID010000152">
    <property type="protein sequence ID" value="GAA0962304.1"/>
    <property type="molecule type" value="Genomic_DNA"/>
</dbReference>
<dbReference type="Gene3D" id="3.40.50.1820">
    <property type="entry name" value="alpha/beta hydrolase"/>
    <property type="match status" value="1"/>
</dbReference>
<dbReference type="InterPro" id="IPR050261">
    <property type="entry name" value="FrsA_esterase"/>
</dbReference>
<comment type="similarity">
    <text evidence="1">Belongs to the AB hydrolase superfamily.</text>
</comment>
<evidence type="ECO:0000256" key="2">
    <source>
        <dbReference type="ARBA" id="ARBA00022801"/>
    </source>
</evidence>
<proteinExistence type="inferred from homology"/>
<feature type="compositionally biased region" description="Basic and acidic residues" evidence="3">
    <location>
        <begin position="12"/>
        <end position="22"/>
    </location>
</feature>
<evidence type="ECO:0000256" key="3">
    <source>
        <dbReference type="SAM" id="MobiDB-lite"/>
    </source>
</evidence>
<dbReference type="InterPro" id="IPR010520">
    <property type="entry name" value="FrsA-like"/>
</dbReference>
<evidence type="ECO:0000313" key="4">
    <source>
        <dbReference type="EMBL" id="GAA0962304.1"/>
    </source>
</evidence>
<dbReference type="SUPFAM" id="SSF53474">
    <property type="entry name" value="alpha/beta-Hydrolases"/>
    <property type="match status" value="1"/>
</dbReference>
<reference evidence="4 5" key="1">
    <citation type="journal article" date="2019" name="Int. J. Syst. Evol. Microbiol.">
        <title>The Global Catalogue of Microorganisms (GCM) 10K type strain sequencing project: providing services to taxonomists for standard genome sequencing and annotation.</title>
        <authorList>
            <consortium name="The Broad Institute Genomics Platform"/>
            <consortium name="The Broad Institute Genome Sequencing Center for Infectious Disease"/>
            <person name="Wu L."/>
            <person name="Ma J."/>
        </authorList>
    </citation>
    <scope>NUCLEOTIDE SEQUENCE [LARGE SCALE GENOMIC DNA]</scope>
    <source>
        <strain evidence="4 5">JCM 11444</strain>
    </source>
</reference>
<keyword evidence="5" id="KW-1185">Reference proteome</keyword>
<feature type="region of interest" description="Disordered" evidence="3">
    <location>
        <begin position="1"/>
        <end position="31"/>
    </location>
</feature>
<evidence type="ECO:0008006" key="6">
    <source>
        <dbReference type="Google" id="ProtNLM"/>
    </source>
</evidence>
<dbReference type="InterPro" id="IPR029058">
    <property type="entry name" value="AB_hydrolase_fold"/>
</dbReference>
<dbReference type="Pfam" id="PF06500">
    <property type="entry name" value="FrsA-like"/>
    <property type="match status" value="1"/>
</dbReference>
<sequence>MTQEVELSPTDAQHDVTQHDVAADSPQDAPSLPEAKAWLRTHLAERRNPFNAIGEAAAAQYIETLPGLDPVRWAKHWLGGATKFAAAAERAEADGGRRAALENWWQAYQFAFLGRYPSPLHPAKLAAYEQARTYFARVCELEDTPVERVSVPFEGREGEGDSVTLLVARPPGGSARPPVVLMWGGIDVWKEESYARGRLLRERGFATVHLDKPGIGQSPVLAGPDAERQWDPVFDWLQGRDDLDGDRVAALGLSFGGYWAMKLAHTHRERLAAAVNWGGGVHLTFQPEWQEKSRHASSYLMDLMPARARIFGGSTFADYVARCPELSLLDQGVLDRESCPLLLVNGKDDQQNAAADIHLALEHGDPKTARLFPGGHMGSGPVLPTIADWLADRLGPTAKEGN</sequence>
<organism evidence="4 5">
    <name type="scientific">Streptomyces rhizosphaericus</name>
    <dbReference type="NCBI Taxonomy" id="114699"/>
    <lineage>
        <taxon>Bacteria</taxon>
        <taxon>Bacillati</taxon>
        <taxon>Actinomycetota</taxon>
        <taxon>Actinomycetes</taxon>
        <taxon>Kitasatosporales</taxon>
        <taxon>Streptomycetaceae</taxon>
        <taxon>Streptomyces</taxon>
        <taxon>Streptomyces violaceusniger group</taxon>
    </lineage>
</organism>
<keyword evidence="2" id="KW-0378">Hydrolase</keyword>
<dbReference type="PANTHER" id="PTHR22946">
    <property type="entry name" value="DIENELACTONE HYDROLASE DOMAIN-CONTAINING PROTEIN-RELATED"/>
    <property type="match status" value="1"/>
</dbReference>
<dbReference type="PANTHER" id="PTHR22946:SF12">
    <property type="entry name" value="CONIDIAL PIGMENT BIOSYNTHESIS PROTEIN AYG1 (AFU_ORTHOLOGUE AFUA_2G17550)"/>
    <property type="match status" value="1"/>
</dbReference>